<dbReference type="AlphaFoldDB" id="A0AA40RZW2"/>
<comment type="caution">
    <text evidence="1">The sequence shown here is derived from an EMBL/GenBank/DDBJ whole genome shotgun (WGS) entry which is preliminary data.</text>
</comment>
<dbReference type="EMBL" id="JACJIB010000002">
    <property type="protein sequence ID" value="MBA8912039.1"/>
    <property type="molecule type" value="Genomic_DNA"/>
</dbReference>
<protein>
    <submittedName>
        <fullName evidence="1">Uncharacterized protein (TIGR02117 family)</fullName>
    </submittedName>
</protein>
<evidence type="ECO:0000313" key="2">
    <source>
        <dbReference type="Proteomes" id="UP000543554"/>
    </source>
</evidence>
<accession>A0AA40RZW2</accession>
<evidence type="ECO:0000313" key="1">
    <source>
        <dbReference type="EMBL" id="MBA8912039.1"/>
    </source>
</evidence>
<name>A0AA40RZW2_9HYPH</name>
<sequence length="245" mass="26225">MRLLRRLGWTLTGLAAALLALTFWTARPGDPALFPPRDADAVGVALVSHGWHSGLVLRREDLTGEGTGTALRNLATRFRAYDALEFGWGEARFYRATPTLAAFDWRLALAALFTPGGSDGVIQVVGLAQPARTSFPQADIVPIRLSRQGIARLRARLEASFRLIDGQPADLGPGLYGPSLFYAAEGRFSFAHVCNHWAAGLLNAAGVPVTPVLDTHPAGLLADLRWRAGLTAQAGPEAEPDLSKP</sequence>
<dbReference type="Pfam" id="PF09601">
    <property type="entry name" value="DUF2459"/>
    <property type="match status" value="1"/>
</dbReference>
<gene>
    <name evidence="1" type="ORF">HNR51_001107</name>
</gene>
<proteinExistence type="predicted"/>
<dbReference type="InterPro" id="IPR011727">
    <property type="entry name" value="CHP02117"/>
</dbReference>
<organism evidence="1 2">
    <name type="scientific">Methylorubrum thiocyanatum</name>
    <dbReference type="NCBI Taxonomy" id="47958"/>
    <lineage>
        <taxon>Bacteria</taxon>
        <taxon>Pseudomonadati</taxon>
        <taxon>Pseudomonadota</taxon>
        <taxon>Alphaproteobacteria</taxon>
        <taxon>Hyphomicrobiales</taxon>
        <taxon>Methylobacteriaceae</taxon>
        <taxon>Methylorubrum</taxon>
    </lineage>
</organism>
<dbReference type="Proteomes" id="UP000543554">
    <property type="component" value="Unassembled WGS sequence"/>
</dbReference>
<keyword evidence="2" id="KW-1185">Reference proteome</keyword>
<dbReference type="RefSeq" id="WP_182554234.1">
    <property type="nucleotide sequence ID" value="NZ_BPRF01000005.1"/>
</dbReference>
<reference evidence="1 2" key="1">
    <citation type="submission" date="2020-08" db="EMBL/GenBank/DDBJ databases">
        <title>Genomic Encyclopedia of Type Strains, Phase IV (KMG-IV): sequencing the most valuable type-strain genomes for metagenomic binning, comparative biology and taxonomic classification.</title>
        <authorList>
            <person name="Goeker M."/>
        </authorList>
    </citation>
    <scope>NUCLEOTIDE SEQUENCE [LARGE SCALE GENOMIC DNA]</scope>
    <source>
        <strain evidence="1 2">DSM 11490</strain>
    </source>
</reference>